<comment type="caution">
    <text evidence="2">The sequence shown here is derived from an EMBL/GenBank/DDBJ whole genome shotgun (WGS) entry which is preliminary data.</text>
</comment>
<dbReference type="Proteomes" id="UP000005953">
    <property type="component" value="Unassembled WGS sequence"/>
</dbReference>
<dbReference type="STRING" id="314283.MED297_01835"/>
<evidence type="ECO:0000256" key="1">
    <source>
        <dbReference type="SAM" id="SignalP"/>
    </source>
</evidence>
<reference evidence="2 3" key="1">
    <citation type="submission" date="2006-02" db="EMBL/GenBank/DDBJ databases">
        <authorList>
            <person name="Pinhassi J."/>
            <person name="Pedros-Alio C."/>
            <person name="Ferriera S."/>
            <person name="Johnson J."/>
            <person name="Kravitz S."/>
            <person name="Halpern A."/>
            <person name="Remington K."/>
            <person name="Beeson K."/>
            <person name="Tran B."/>
            <person name="Rogers Y.-H."/>
            <person name="Friedman R."/>
            <person name="Venter J.C."/>
        </authorList>
    </citation>
    <scope>NUCLEOTIDE SEQUENCE [LARGE SCALE GENOMIC DNA]</scope>
    <source>
        <strain evidence="2 3">MED297</strain>
    </source>
</reference>
<dbReference type="OrthoDB" id="5368544at2"/>
<organism evidence="2 3">
    <name type="scientific">Reinekea blandensis MED297</name>
    <dbReference type="NCBI Taxonomy" id="314283"/>
    <lineage>
        <taxon>Bacteria</taxon>
        <taxon>Pseudomonadati</taxon>
        <taxon>Pseudomonadota</taxon>
        <taxon>Gammaproteobacteria</taxon>
        <taxon>Oceanospirillales</taxon>
        <taxon>Saccharospirillaceae</taxon>
        <taxon>Reinekea</taxon>
    </lineage>
</organism>
<dbReference type="HOGENOM" id="CLU_124904_1_1_6"/>
<evidence type="ECO:0000313" key="3">
    <source>
        <dbReference type="Proteomes" id="UP000005953"/>
    </source>
</evidence>
<dbReference type="Gene3D" id="3.40.190.10">
    <property type="entry name" value="Periplasmic binding protein-like II"/>
    <property type="match status" value="1"/>
</dbReference>
<keyword evidence="3" id="KW-1185">Reference proteome</keyword>
<dbReference type="AlphaFoldDB" id="A4BC37"/>
<evidence type="ECO:0008006" key="4">
    <source>
        <dbReference type="Google" id="ProtNLM"/>
    </source>
</evidence>
<dbReference type="SUPFAM" id="SSF53850">
    <property type="entry name" value="Periplasmic binding protein-like II"/>
    <property type="match status" value="1"/>
</dbReference>
<evidence type="ECO:0000313" key="2">
    <source>
        <dbReference type="EMBL" id="EAR10522.1"/>
    </source>
</evidence>
<sequence length="146" mass="16031">MNLVKYMSSALTALMLWAGLSAMASADLLVIVNADNENQISVKFVKNLYQGRESRFEDGTDAQPIMQAEGSPLTDLFLDKIVKQKPVQFKRLWSKALFTGEGTPPEQLDSDAAVIAAVMSNPGAIGYIDSDNFTNDVRAIMRIKTE</sequence>
<name>A4BC37_9GAMM</name>
<feature type="chain" id="PRO_5002665154" description="Phosphate ABC transporter substrate-binding protein" evidence="1">
    <location>
        <begin position="27"/>
        <end position="146"/>
    </location>
</feature>
<accession>A4BC37</accession>
<gene>
    <name evidence="2" type="ORF">MED297_01835</name>
</gene>
<protein>
    <recommendedName>
        <fullName evidence="4">Phosphate ABC transporter substrate-binding protein</fullName>
    </recommendedName>
</protein>
<keyword evidence="1" id="KW-0732">Signal</keyword>
<dbReference type="RefSeq" id="WP_008046862.1">
    <property type="nucleotide sequence ID" value="NZ_CH724153.1"/>
</dbReference>
<dbReference type="EMBL" id="AAOE01000004">
    <property type="protein sequence ID" value="EAR10522.1"/>
    <property type="molecule type" value="Genomic_DNA"/>
</dbReference>
<proteinExistence type="predicted"/>
<feature type="signal peptide" evidence="1">
    <location>
        <begin position="1"/>
        <end position="26"/>
    </location>
</feature>